<feature type="domain" description="HAMP" evidence="13">
    <location>
        <begin position="189"/>
        <end position="242"/>
    </location>
</feature>
<evidence type="ECO:0000259" key="12">
    <source>
        <dbReference type="PROSITE" id="PS50109"/>
    </source>
</evidence>
<dbReference type="InterPro" id="IPR005467">
    <property type="entry name" value="His_kinase_dom"/>
</dbReference>
<evidence type="ECO:0000256" key="7">
    <source>
        <dbReference type="ARBA" id="ARBA00022777"/>
    </source>
</evidence>
<keyword evidence="15" id="KW-1185">Reference proteome</keyword>
<feature type="domain" description="Histidine kinase" evidence="12">
    <location>
        <begin position="250"/>
        <end position="456"/>
    </location>
</feature>
<dbReference type="Gene3D" id="3.30.565.10">
    <property type="entry name" value="Histidine kinase-like ATPase, C-terminal domain"/>
    <property type="match status" value="1"/>
</dbReference>
<dbReference type="Gene3D" id="1.10.287.130">
    <property type="match status" value="1"/>
</dbReference>
<protein>
    <recommendedName>
        <fullName evidence="3">histidine kinase</fullName>
        <ecNumber evidence="3">2.7.13.3</ecNumber>
    </recommendedName>
</protein>
<proteinExistence type="predicted"/>
<comment type="catalytic activity">
    <reaction evidence="1">
        <text>ATP + protein L-histidine = ADP + protein N-phospho-L-histidine.</text>
        <dbReference type="EC" id="2.7.13.3"/>
    </reaction>
</comment>
<evidence type="ECO:0000259" key="13">
    <source>
        <dbReference type="PROSITE" id="PS50885"/>
    </source>
</evidence>
<dbReference type="InterPro" id="IPR003594">
    <property type="entry name" value="HATPase_dom"/>
</dbReference>
<dbReference type="InterPro" id="IPR050428">
    <property type="entry name" value="TCS_sensor_his_kinase"/>
</dbReference>
<dbReference type="GO" id="GO:0016301">
    <property type="term" value="F:kinase activity"/>
    <property type="evidence" value="ECO:0007669"/>
    <property type="project" value="UniProtKB-KW"/>
</dbReference>
<dbReference type="PROSITE" id="PS50109">
    <property type="entry name" value="HIS_KIN"/>
    <property type="match status" value="1"/>
</dbReference>
<keyword evidence="9" id="KW-0902">Two-component regulatory system</keyword>
<dbReference type="PROSITE" id="PS50885">
    <property type="entry name" value="HAMP"/>
    <property type="match status" value="1"/>
</dbReference>
<name>A0ABN3PT92_9ACTN</name>
<dbReference type="SUPFAM" id="SSF55874">
    <property type="entry name" value="ATPase domain of HSP90 chaperone/DNA topoisomerase II/histidine kinase"/>
    <property type="match status" value="1"/>
</dbReference>
<accession>A0ABN3PT92</accession>
<comment type="subcellular location">
    <subcellularLocation>
        <location evidence="2">Cell membrane</location>
    </subcellularLocation>
</comment>
<evidence type="ECO:0000256" key="10">
    <source>
        <dbReference type="ARBA" id="ARBA00023136"/>
    </source>
</evidence>
<evidence type="ECO:0000256" key="9">
    <source>
        <dbReference type="ARBA" id="ARBA00023012"/>
    </source>
</evidence>
<keyword evidence="4" id="KW-0597">Phosphoprotein</keyword>
<dbReference type="CDD" id="cd00082">
    <property type="entry name" value="HisKA"/>
    <property type="match status" value="1"/>
</dbReference>
<dbReference type="InterPro" id="IPR003660">
    <property type="entry name" value="HAMP_dom"/>
</dbReference>
<feature type="transmembrane region" description="Helical" evidence="11">
    <location>
        <begin position="21"/>
        <end position="42"/>
    </location>
</feature>
<evidence type="ECO:0000256" key="11">
    <source>
        <dbReference type="SAM" id="Phobius"/>
    </source>
</evidence>
<dbReference type="Proteomes" id="UP001501509">
    <property type="component" value="Unassembled WGS sequence"/>
</dbReference>
<evidence type="ECO:0000313" key="15">
    <source>
        <dbReference type="Proteomes" id="UP001501509"/>
    </source>
</evidence>
<dbReference type="PRINTS" id="PR00344">
    <property type="entry name" value="BCTRLSENSOR"/>
</dbReference>
<dbReference type="SMART" id="SM00388">
    <property type="entry name" value="HisKA"/>
    <property type="match status" value="1"/>
</dbReference>
<reference evidence="14 15" key="1">
    <citation type="journal article" date="2019" name="Int. J. Syst. Evol. Microbiol.">
        <title>The Global Catalogue of Microorganisms (GCM) 10K type strain sequencing project: providing services to taxonomists for standard genome sequencing and annotation.</title>
        <authorList>
            <consortium name="The Broad Institute Genomics Platform"/>
            <consortium name="The Broad Institute Genome Sequencing Center for Infectious Disease"/>
            <person name="Wu L."/>
            <person name="Ma J."/>
        </authorList>
    </citation>
    <scope>NUCLEOTIDE SEQUENCE [LARGE SCALE GENOMIC DNA]</scope>
    <source>
        <strain evidence="14 15">JCM 6833</strain>
    </source>
</reference>
<evidence type="ECO:0000256" key="3">
    <source>
        <dbReference type="ARBA" id="ARBA00012438"/>
    </source>
</evidence>
<dbReference type="SUPFAM" id="SSF47384">
    <property type="entry name" value="Homodimeric domain of signal transducing histidine kinase"/>
    <property type="match status" value="1"/>
</dbReference>
<dbReference type="InterPro" id="IPR036890">
    <property type="entry name" value="HATPase_C_sf"/>
</dbReference>
<keyword evidence="6 11" id="KW-0812">Transmembrane</keyword>
<dbReference type="EMBL" id="BAAATD010000004">
    <property type="protein sequence ID" value="GAA2599931.1"/>
    <property type="molecule type" value="Genomic_DNA"/>
</dbReference>
<dbReference type="Pfam" id="PF02518">
    <property type="entry name" value="HATPase_c"/>
    <property type="match status" value="1"/>
</dbReference>
<dbReference type="SMART" id="SM00387">
    <property type="entry name" value="HATPase_c"/>
    <property type="match status" value="1"/>
</dbReference>
<dbReference type="CDD" id="cd00075">
    <property type="entry name" value="HATPase"/>
    <property type="match status" value="1"/>
</dbReference>
<keyword evidence="8 11" id="KW-1133">Transmembrane helix</keyword>
<keyword evidence="7 14" id="KW-0418">Kinase</keyword>
<gene>
    <name evidence="14" type="ORF">GCM10010411_37000</name>
</gene>
<keyword evidence="10 11" id="KW-0472">Membrane</keyword>
<dbReference type="InterPro" id="IPR004358">
    <property type="entry name" value="Sig_transdc_His_kin-like_C"/>
</dbReference>
<dbReference type="EC" id="2.7.13.3" evidence="3"/>
<sequence>MPGHRLRWQPSRWSLQAKVTAVSIVVVAFLLALGVTVFYLAVRHAVYDGLNDRGATAVERLTDDARRVGPRGRAELAPEAPGFYLLQVVDDRGTVLAASPALAGRPAMTTRRPAGEHTRLTQTLAVPGVSSRVYIVSERVRTPDGWRTVHAGSPMADFEDTRGFFLGALGVAVALMVALAGLAVGRSVRRAMRPVCLMSAELAAITEGEPIRRVTVPESGDEVSELAESINQTLGRLERLVERQRGFVADVSHELRSPLTGLRAQLEVALECPEDEDWPTVARAALGEADRLQSIVTDLLIMAKLGAGLRLERQPVDLGELARAEVGRRRRRVPVEVEAAEGVVVDGTRAHLVRVLTNLLDNAERHAASLVRVSVHAEGDTAVLEVADDGSGIPEEDRDRVFWRFHRLDESRQRDSGGTGLGLPISREVAVAHGGTLEVADSERGARLVLRLPLKNQ</sequence>
<dbReference type="PANTHER" id="PTHR45436">
    <property type="entry name" value="SENSOR HISTIDINE KINASE YKOH"/>
    <property type="match status" value="1"/>
</dbReference>
<evidence type="ECO:0000313" key="14">
    <source>
        <dbReference type="EMBL" id="GAA2599931.1"/>
    </source>
</evidence>
<dbReference type="PANTHER" id="PTHR45436:SF5">
    <property type="entry name" value="SENSOR HISTIDINE KINASE TRCS"/>
    <property type="match status" value="1"/>
</dbReference>
<organism evidence="14 15">
    <name type="scientific">Actinomadura fulvescens</name>
    <dbReference type="NCBI Taxonomy" id="46160"/>
    <lineage>
        <taxon>Bacteria</taxon>
        <taxon>Bacillati</taxon>
        <taxon>Actinomycetota</taxon>
        <taxon>Actinomycetes</taxon>
        <taxon>Streptosporangiales</taxon>
        <taxon>Thermomonosporaceae</taxon>
        <taxon>Actinomadura</taxon>
    </lineage>
</organism>
<comment type="caution">
    <text evidence="14">The sequence shown here is derived from an EMBL/GenBank/DDBJ whole genome shotgun (WGS) entry which is preliminary data.</text>
</comment>
<evidence type="ECO:0000256" key="5">
    <source>
        <dbReference type="ARBA" id="ARBA00022679"/>
    </source>
</evidence>
<feature type="transmembrane region" description="Helical" evidence="11">
    <location>
        <begin position="164"/>
        <end position="184"/>
    </location>
</feature>
<dbReference type="SMART" id="SM00304">
    <property type="entry name" value="HAMP"/>
    <property type="match status" value="1"/>
</dbReference>
<evidence type="ECO:0000256" key="4">
    <source>
        <dbReference type="ARBA" id="ARBA00022553"/>
    </source>
</evidence>
<evidence type="ECO:0000256" key="2">
    <source>
        <dbReference type="ARBA" id="ARBA00004236"/>
    </source>
</evidence>
<dbReference type="InterPro" id="IPR036097">
    <property type="entry name" value="HisK_dim/P_sf"/>
</dbReference>
<keyword evidence="5" id="KW-0808">Transferase</keyword>
<evidence type="ECO:0000256" key="6">
    <source>
        <dbReference type="ARBA" id="ARBA00022692"/>
    </source>
</evidence>
<dbReference type="InterPro" id="IPR003661">
    <property type="entry name" value="HisK_dim/P_dom"/>
</dbReference>
<dbReference type="Gene3D" id="6.10.340.10">
    <property type="match status" value="1"/>
</dbReference>
<dbReference type="Pfam" id="PF00512">
    <property type="entry name" value="HisKA"/>
    <property type="match status" value="1"/>
</dbReference>
<evidence type="ECO:0000256" key="1">
    <source>
        <dbReference type="ARBA" id="ARBA00000085"/>
    </source>
</evidence>
<evidence type="ECO:0000256" key="8">
    <source>
        <dbReference type="ARBA" id="ARBA00022989"/>
    </source>
</evidence>